<dbReference type="RefSeq" id="WP_250872728.1">
    <property type="nucleotide sequence ID" value="NZ_JALXFV010000003.1"/>
</dbReference>
<keyword evidence="1" id="KW-0436">Ligase</keyword>
<protein>
    <submittedName>
        <fullName evidence="1">Glutamate-cysteine ligase family protein</fullName>
    </submittedName>
</protein>
<dbReference type="GO" id="GO:0016874">
    <property type="term" value="F:ligase activity"/>
    <property type="evidence" value="ECO:0007669"/>
    <property type="project" value="UniProtKB-KW"/>
</dbReference>
<dbReference type="EMBL" id="JBHUDC010000003">
    <property type="protein sequence ID" value="MFD1512748.1"/>
    <property type="molecule type" value="Genomic_DNA"/>
</dbReference>
<evidence type="ECO:0000313" key="1">
    <source>
        <dbReference type="EMBL" id="MFD1512748.1"/>
    </source>
</evidence>
<reference evidence="1 2" key="1">
    <citation type="journal article" date="2019" name="Int. J. Syst. Evol. Microbiol.">
        <title>The Global Catalogue of Microorganisms (GCM) 10K type strain sequencing project: providing services to taxonomists for standard genome sequencing and annotation.</title>
        <authorList>
            <consortium name="The Broad Institute Genomics Platform"/>
            <consortium name="The Broad Institute Genome Sequencing Center for Infectious Disease"/>
            <person name="Wu L."/>
            <person name="Ma J."/>
        </authorList>
    </citation>
    <scope>NUCLEOTIDE SEQUENCE [LARGE SCALE GENOMIC DNA]</scope>
    <source>
        <strain evidence="1 2">CGMCC 1.12563</strain>
    </source>
</reference>
<dbReference type="Gene3D" id="3.30.590.20">
    <property type="match status" value="1"/>
</dbReference>
<dbReference type="InterPro" id="IPR006336">
    <property type="entry name" value="GCS2"/>
</dbReference>
<proteinExistence type="predicted"/>
<organism evidence="1 2">
    <name type="scientific">Halomarina rubra</name>
    <dbReference type="NCBI Taxonomy" id="2071873"/>
    <lineage>
        <taxon>Archaea</taxon>
        <taxon>Methanobacteriati</taxon>
        <taxon>Methanobacteriota</taxon>
        <taxon>Stenosarchaea group</taxon>
        <taxon>Halobacteria</taxon>
        <taxon>Halobacteriales</taxon>
        <taxon>Natronomonadaceae</taxon>
        <taxon>Halomarina</taxon>
    </lineage>
</organism>
<dbReference type="InterPro" id="IPR014746">
    <property type="entry name" value="Gln_synth/guanido_kin_cat_dom"/>
</dbReference>
<dbReference type="Proteomes" id="UP001597187">
    <property type="component" value="Unassembled WGS sequence"/>
</dbReference>
<keyword evidence="2" id="KW-1185">Reference proteome</keyword>
<dbReference type="AlphaFoldDB" id="A0ABD6AU27"/>
<sequence>MQLGVEMEFWVVDELGDLCDGHDLTEAHELAIPEFVESLVEVTTPPRGSPAGIAESLADVLDTLLVRARETDRRLVPLGTPLTTTDSPVVSARGDVLERIYGEGLDVAKNCAGTHVHFEQGVVARQLNLLTALDPALALVSSSPFYGGERLATSSRAYAYRYKAGHDVGKFRDLWAYTDDPEQWDQRLQHLYEELRSMALNRGVTVEEYVDLFDPEDVVVTPVRLRRETPTVEWRSPDTTLPSQVVTLLEDLEPLVAKTADLPVEVGDPGVTNDAIGVPAYAELQQLSSAAIERGLDSPFVWKYLEAYGIDTTRYHPLADQFYAGDTIGEERARRVRLEAARLLERDVDALYTTVTERR</sequence>
<dbReference type="Pfam" id="PF04107">
    <property type="entry name" value="GCS2"/>
    <property type="match status" value="1"/>
</dbReference>
<name>A0ABD6AU27_9EURY</name>
<accession>A0ABD6AU27</accession>
<dbReference type="SUPFAM" id="SSF55931">
    <property type="entry name" value="Glutamine synthetase/guanido kinase"/>
    <property type="match status" value="1"/>
</dbReference>
<comment type="caution">
    <text evidence="1">The sequence shown here is derived from an EMBL/GenBank/DDBJ whole genome shotgun (WGS) entry which is preliminary data.</text>
</comment>
<evidence type="ECO:0000313" key="2">
    <source>
        <dbReference type="Proteomes" id="UP001597187"/>
    </source>
</evidence>
<gene>
    <name evidence="1" type="ORF">ACFSBT_05560</name>
</gene>